<accession>A0A0A9FKZ9</accession>
<sequence>MSRKIHPFHIACLSQLAQYKVKLKLIGLILCGINFAK</sequence>
<evidence type="ECO:0000313" key="1">
    <source>
        <dbReference type="EMBL" id="JAE08958.1"/>
    </source>
</evidence>
<organism evidence="1">
    <name type="scientific">Arundo donax</name>
    <name type="common">Giant reed</name>
    <name type="synonym">Donax arundinaceus</name>
    <dbReference type="NCBI Taxonomy" id="35708"/>
    <lineage>
        <taxon>Eukaryota</taxon>
        <taxon>Viridiplantae</taxon>
        <taxon>Streptophyta</taxon>
        <taxon>Embryophyta</taxon>
        <taxon>Tracheophyta</taxon>
        <taxon>Spermatophyta</taxon>
        <taxon>Magnoliopsida</taxon>
        <taxon>Liliopsida</taxon>
        <taxon>Poales</taxon>
        <taxon>Poaceae</taxon>
        <taxon>PACMAD clade</taxon>
        <taxon>Arundinoideae</taxon>
        <taxon>Arundineae</taxon>
        <taxon>Arundo</taxon>
    </lineage>
</organism>
<proteinExistence type="predicted"/>
<reference evidence="1" key="2">
    <citation type="journal article" date="2015" name="Data Brief">
        <title>Shoot transcriptome of the giant reed, Arundo donax.</title>
        <authorList>
            <person name="Barrero R.A."/>
            <person name="Guerrero F.D."/>
            <person name="Moolhuijzen P."/>
            <person name="Goolsby J.A."/>
            <person name="Tidwell J."/>
            <person name="Bellgard S.E."/>
            <person name="Bellgard M.I."/>
        </authorList>
    </citation>
    <scope>NUCLEOTIDE SEQUENCE</scope>
    <source>
        <tissue evidence="1">Shoot tissue taken approximately 20 cm above the soil surface</tissue>
    </source>
</reference>
<dbReference type="EMBL" id="GBRH01188938">
    <property type="protein sequence ID" value="JAE08958.1"/>
    <property type="molecule type" value="Transcribed_RNA"/>
</dbReference>
<name>A0A0A9FKZ9_ARUDO</name>
<protein>
    <submittedName>
        <fullName evidence="1">Uncharacterized protein</fullName>
    </submittedName>
</protein>
<dbReference type="AlphaFoldDB" id="A0A0A9FKZ9"/>
<reference evidence="1" key="1">
    <citation type="submission" date="2014-09" db="EMBL/GenBank/DDBJ databases">
        <authorList>
            <person name="Magalhaes I.L.F."/>
            <person name="Oliveira U."/>
            <person name="Santos F.R."/>
            <person name="Vidigal T.H.D.A."/>
            <person name="Brescovit A.D."/>
            <person name="Santos A.J."/>
        </authorList>
    </citation>
    <scope>NUCLEOTIDE SEQUENCE</scope>
    <source>
        <tissue evidence="1">Shoot tissue taken approximately 20 cm above the soil surface</tissue>
    </source>
</reference>